<proteinExistence type="predicted"/>
<dbReference type="Proteomes" id="UP000606786">
    <property type="component" value="Unassembled WGS sequence"/>
</dbReference>
<name>A0A811U9A7_CERCA</name>
<evidence type="ECO:0000259" key="1">
    <source>
        <dbReference type="Pfam" id="PF19018"/>
    </source>
</evidence>
<dbReference type="Pfam" id="PF19018">
    <property type="entry name" value="Vanin_C"/>
    <property type="match status" value="1"/>
</dbReference>
<dbReference type="PANTHER" id="PTHR47272:SF1">
    <property type="entry name" value="PIGGYBAC TRANSPOSABLE ELEMENT-DERIVED PROTEIN 3-LIKE"/>
    <property type="match status" value="1"/>
</dbReference>
<feature type="domain" description="Vanin C-terminal" evidence="1">
    <location>
        <begin position="171"/>
        <end position="291"/>
    </location>
</feature>
<accession>A0A811U9A7</accession>
<sequence length="296" mass="32899">MICSVLSPAHRVCHAMAYVKRTSPLEEYPENSESLVVEKDLTIQGLQSTTELLQFAIGVEPIGTFRRWSGKNKHFVDVARSVIVSEYSKHMGSADLSDMLIELYKVKYRSVKCESNVNAENTDSGLSSPSHLAYSFNPKRSKVTYNKLNSKTYDEVGIGLCRKTKVDAVGLLRDPQLNNFESELLHLNSSSALELCTEERCCTLSTETTTSERSYGNGTAPSVYYYRFGVLTGQRSYQKEQYSAVAICANIYACTNDTVSSCGLLHPANMKITPAYAFKRLNIIGSFKKAERVGVT</sequence>
<dbReference type="OrthoDB" id="10250282at2759"/>
<dbReference type="InterPro" id="IPR043957">
    <property type="entry name" value="Vanin_C"/>
</dbReference>
<dbReference type="PANTHER" id="PTHR47272">
    <property type="entry name" value="DDE_TNP_1_7 DOMAIN-CONTAINING PROTEIN"/>
    <property type="match status" value="1"/>
</dbReference>
<comment type="caution">
    <text evidence="2">The sequence shown here is derived from an EMBL/GenBank/DDBJ whole genome shotgun (WGS) entry which is preliminary data.</text>
</comment>
<protein>
    <submittedName>
        <fullName evidence="2">(Mediterranean fruit fly) hypothetical protein</fullName>
    </submittedName>
</protein>
<keyword evidence="3" id="KW-1185">Reference proteome</keyword>
<dbReference type="EMBL" id="CAJHJT010000001">
    <property type="protein sequence ID" value="CAD6995080.1"/>
    <property type="molecule type" value="Genomic_DNA"/>
</dbReference>
<evidence type="ECO:0000313" key="3">
    <source>
        <dbReference type="Proteomes" id="UP000606786"/>
    </source>
</evidence>
<gene>
    <name evidence="2" type="ORF">CCAP1982_LOCUS3803</name>
</gene>
<reference evidence="2" key="1">
    <citation type="submission" date="2020-11" db="EMBL/GenBank/DDBJ databases">
        <authorList>
            <person name="Whitehead M."/>
        </authorList>
    </citation>
    <scope>NUCLEOTIDE SEQUENCE</scope>
    <source>
        <strain evidence="2">EGII</strain>
    </source>
</reference>
<dbReference type="AlphaFoldDB" id="A0A811U9A7"/>
<evidence type="ECO:0000313" key="2">
    <source>
        <dbReference type="EMBL" id="CAD6995080.1"/>
    </source>
</evidence>
<organism evidence="2 3">
    <name type="scientific">Ceratitis capitata</name>
    <name type="common">Mediterranean fruit fly</name>
    <name type="synonym">Tephritis capitata</name>
    <dbReference type="NCBI Taxonomy" id="7213"/>
    <lineage>
        <taxon>Eukaryota</taxon>
        <taxon>Metazoa</taxon>
        <taxon>Ecdysozoa</taxon>
        <taxon>Arthropoda</taxon>
        <taxon>Hexapoda</taxon>
        <taxon>Insecta</taxon>
        <taxon>Pterygota</taxon>
        <taxon>Neoptera</taxon>
        <taxon>Endopterygota</taxon>
        <taxon>Diptera</taxon>
        <taxon>Brachycera</taxon>
        <taxon>Muscomorpha</taxon>
        <taxon>Tephritoidea</taxon>
        <taxon>Tephritidae</taxon>
        <taxon>Ceratitis</taxon>
        <taxon>Ceratitis</taxon>
    </lineage>
</organism>